<reference evidence="2" key="1">
    <citation type="submission" date="2022-05" db="EMBL/GenBank/DDBJ databases">
        <authorList>
            <person name="Tuo L."/>
        </authorList>
    </citation>
    <scope>NUCLEOTIDE SEQUENCE</scope>
    <source>
        <strain evidence="2">BSK12Z-4</strain>
    </source>
</reference>
<evidence type="ECO:0000313" key="3">
    <source>
        <dbReference type="Proteomes" id="UP001139485"/>
    </source>
</evidence>
<evidence type="ECO:0000313" key="2">
    <source>
        <dbReference type="EMBL" id="MCM0619342.1"/>
    </source>
</evidence>
<dbReference type="Proteomes" id="UP001139485">
    <property type="component" value="Unassembled WGS sequence"/>
</dbReference>
<evidence type="ECO:0000256" key="1">
    <source>
        <dbReference type="SAM" id="MobiDB-lite"/>
    </source>
</evidence>
<dbReference type="EMBL" id="JAMOIL010000002">
    <property type="protein sequence ID" value="MCM0619342.1"/>
    <property type="molecule type" value="Genomic_DNA"/>
</dbReference>
<sequence length="225" mass="23477">MSDASCPRCPAPVGTTELDGETAHTCPTHGAVAPLWRADALDYAALVAQVDLSDEQASLVPWPLGPGWAVTALATAGSPRTVATLVGVSGTSAIDGPVDVLVVHERPGTGLGARCAGVPGEPGPEAFEAPPLVRLRAEHRQVNLWPVSTGSTDVDVLLDLPGVEPDDDGQDRSVLVGEVDGQWLWLVVRPASAVLMLREGWHLRDLTTLGPALVQIGFGETGQPW</sequence>
<organism evidence="2 3">
    <name type="scientific">Nocardioides bruguierae</name>
    <dbReference type="NCBI Taxonomy" id="2945102"/>
    <lineage>
        <taxon>Bacteria</taxon>
        <taxon>Bacillati</taxon>
        <taxon>Actinomycetota</taxon>
        <taxon>Actinomycetes</taxon>
        <taxon>Propionibacteriales</taxon>
        <taxon>Nocardioidaceae</taxon>
        <taxon>Nocardioides</taxon>
    </lineage>
</organism>
<protein>
    <submittedName>
        <fullName evidence="2">Uncharacterized protein</fullName>
    </submittedName>
</protein>
<comment type="caution">
    <text evidence="2">The sequence shown here is derived from an EMBL/GenBank/DDBJ whole genome shotgun (WGS) entry which is preliminary data.</text>
</comment>
<dbReference type="AlphaFoldDB" id="A0A9X2IDK0"/>
<name>A0A9X2IDK0_9ACTN</name>
<feature type="region of interest" description="Disordered" evidence="1">
    <location>
        <begin position="1"/>
        <end position="22"/>
    </location>
</feature>
<dbReference type="Pfam" id="PF20544">
    <property type="entry name" value="DUF6758"/>
    <property type="match status" value="2"/>
</dbReference>
<dbReference type="RefSeq" id="WP_250052913.1">
    <property type="nucleotide sequence ID" value="NZ_JAMJPH010000007.1"/>
</dbReference>
<proteinExistence type="predicted"/>
<accession>A0A9X2IDK0</accession>
<gene>
    <name evidence="2" type="ORF">M8330_03400</name>
</gene>
<keyword evidence="3" id="KW-1185">Reference proteome</keyword>
<dbReference type="InterPro" id="IPR046646">
    <property type="entry name" value="DUF6758"/>
</dbReference>